<feature type="domain" description="Holliday junction resolvase-related" evidence="1">
    <location>
        <begin position="41"/>
        <end position="120"/>
    </location>
</feature>
<dbReference type="AlphaFoldDB" id="A0A2D6LQA7"/>
<name>A0A2D6LQA7_9ARCH</name>
<accession>A0A2D6LQA7</accession>
<keyword evidence="2" id="KW-0540">Nuclease</keyword>
<evidence type="ECO:0000313" key="3">
    <source>
        <dbReference type="Proteomes" id="UP000226712"/>
    </source>
</evidence>
<protein>
    <submittedName>
        <fullName evidence="2">Endonuclease</fullName>
    </submittedName>
</protein>
<proteinExistence type="predicted"/>
<dbReference type="InterPro" id="IPR019287">
    <property type="entry name" value="Hday_junct_resolvase-rel_dom"/>
</dbReference>
<comment type="caution">
    <text evidence="2">The sequence shown here is derived from an EMBL/GenBank/DDBJ whole genome shotgun (WGS) entry which is preliminary data.</text>
</comment>
<dbReference type="GO" id="GO:0004519">
    <property type="term" value="F:endonuclease activity"/>
    <property type="evidence" value="ECO:0007669"/>
    <property type="project" value="UniProtKB-KW"/>
</dbReference>
<sequence>MPDLIFLLVLVAAIILFLLVLFLLSRLSSLEQRLSELKFSKSSQSVKYGKMTEQFIPFTKDFPFNPDNFRFLGNPIDGVIFEEDKVIFAEFKTASSQLSQKQRNIRDLVKSKKVEWFEYKLK</sequence>
<keyword evidence="2" id="KW-0255">Endonuclease</keyword>
<evidence type="ECO:0000313" key="2">
    <source>
        <dbReference type="EMBL" id="MAG18365.1"/>
    </source>
</evidence>
<keyword evidence="2" id="KW-0378">Hydrolase</keyword>
<organism evidence="2 3">
    <name type="scientific">Candidatus Iainarchaeum sp</name>
    <dbReference type="NCBI Taxonomy" id="3101447"/>
    <lineage>
        <taxon>Archaea</taxon>
        <taxon>Candidatus Iainarchaeota</taxon>
        <taxon>Candidatus Iainarchaeia</taxon>
        <taxon>Candidatus Iainarchaeales</taxon>
        <taxon>Candidatus Iainarchaeaceae</taxon>
        <taxon>Candidatus Iainarchaeum</taxon>
    </lineage>
</organism>
<dbReference type="EMBL" id="NZBD01000015">
    <property type="protein sequence ID" value="MAG18365.1"/>
    <property type="molecule type" value="Genomic_DNA"/>
</dbReference>
<dbReference type="Pfam" id="PF10107">
    <property type="entry name" value="Endonuc_Holl"/>
    <property type="match status" value="1"/>
</dbReference>
<evidence type="ECO:0000259" key="1">
    <source>
        <dbReference type="Pfam" id="PF10107"/>
    </source>
</evidence>
<reference evidence="3" key="1">
    <citation type="submission" date="2017-09" db="EMBL/GenBank/DDBJ databases">
        <title>The Reconstruction of 2,631 Draft Metagenome-Assembled Genomes from the Global Oceans.</title>
        <authorList>
            <person name="Tully B.J."/>
            <person name="Graham E.D."/>
            <person name="Heidelberg J.F."/>
        </authorList>
    </citation>
    <scope>NUCLEOTIDE SEQUENCE [LARGE SCALE GENOMIC DNA]</scope>
</reference>
<gene>
    <name evidence="2" type="ORF">CL944_02745</name>
</gene>
<dbReference type="Proteomes" id="UP000226712">
    <property type="component" value="Unassembled WGS sequence"/>
</dbReference>